<keyword evidence="1" id="KW-0472">Membrane</keyword>
<keyword evidence="1" id="KW-0812">Transmembrane</keyword>
<evidence type="ECO:0000313" key="2">
    <source>
        <dbReference type="EMBL" id="VCU52775.1"/>
    </source>
</evidence>
<feature type="transmembrane region" description="Helical" evidence="1">
    <location>
        <begin position="107"/>
        <end position="124"/>
    </location>
</feature>
<organism evidence="2 3">
    <name type="scientific">Thermus thermophilus</name>
    <dbReference type="NCBI Taxonomy" id="274"/>
    <lineage>
        <taxon>Bacteria</taxon>
        <taxon>Thermotogati</taxon>
        <taxon>Deinococcota</taxon>
        <taxon>Deinococci</taxon>
        <taxon>Thermales</taxon>
        <taxon>Thermaceae</taxon>
        <taxon>Thermus</taxon>
    </lineage>
</organism>
<feature type="transmembrane region" description="Helical" evidence="1">
    <location>
        <begin position="29"/>
        <end position="48"/>
    </location>
</feature>
<keyword evidence="1" id="KW-1133">Transmembrane helix</keyword>
<dbReference type="AlphaFoldDB" id="A0A3P4ANS6"/>
<gene>
    <name evidence="2" type="ORF">TTHN1_00529</name>
</gene>
<evidence type="ECO:0000313" key="3">
    <source>
        <dbReference type="Proteomes" id="UP000279841"/>
    </source>
</evidence>
<proteinExistence type="predicted"/>
<dbReference type="RefSeq" id="WP_124104398.1">
    <property type="nucleotide sequence ID" value="NZ_LR027517.1"/>
</dbReference>
<evidence type="ECO:0000256" key="1">
    <source>
        <dbReference type="SAM" id="Phobius"/>
    </source>
</evidence>
<protein>
    <submittedName>
        <fullName evidence="2">Uncharacterized protein</fullName>
    </submittedName>
</protein>
<feature type="transmembrane region" description="Helical" evidence="1">
    <location>
        <begin position="54"/>
        <end position="70"/>
    </location>
</feature>
<dbReference type="Proteomes" id="UP000279841">
    <property type="component" value="Chromosome"/>
</dbReference>
<reference evidence="2 3" key="1">
    <citation type="submission" date="2018-10" db="EMBL/GenBank/DDBJ databases">
        <authorList>
            <person name="Peiro R."/>
            <person name="Begona"/>
            <person name="Cbmso G."/>
            <person name="Lopez M."/>
            <person name="Gonzalez S."/>
            <person name="Sacristan E."/>
            <person name="Castillo E."/>
        </authorList>
    </citation>
    <scope>NUCLEOTIDE SEQUENCE [LARGE SCALE GENOMIC DNA]</scope>
    <source>
        <strain evidence="2">TTHNAR1</strain>
    </source>
</reference>
<sequence>MAPNFLQGLLEALANPEADPNLRRRALRVYGLFLLGLKGCFLLLLAPFLPQAPYPPLLFLAVIGMAWLHLQARSALEEEAPLGPLIAVGLGAGAFFFLGVLGLLLRPFGLFLLPLGLGAFWLFLRRGEEELNAGTRGP</sequence>
<name>A0A3P4ANS6_THETH</name>
<dbReference type="EMBL" id="LR027517">
    <property type="protein sequence ID" value="VCU52775.1"/>
    <property type="molecule type" value="Genomic_DNA"/>
</dbReference>
<feature type="transmembrane region" description="Helical" evidence="1">
    <location>
        <begin position="82"/>
        <end position="101"/>
    </location>
</feature>
<accession>A0A3P4ANS6</accession>